<feature type="coiled-coil region" evidence="1">
    <location>
        <begin position="386"/>
        <end position="413"/>
    </location>
</feature>
<proteinExistence type="evidence at transcript level"/>
<evidence type="ECO:0000313" key="3">
    <source>
        <dbReference type="EMBL" id="JAC13159.1"/>
    </source>
</evidence>
<evidence type="ECO:0000256" key="1">
    <source>
        <dbReference type="SAM" id="Coils"/>
    </source>
</evidence>
<protein>
    <submittedName>
        <fullName evidence="3">Putative muscle-specific protein 300 isoform d</fullName>
    </submittedName>
</protein>
<name>A0A023EXI3_AEDAL</name>
<dbReference type="VEuPathDB" id="VectorBase:AALF012812"/>
<dbReference type="VEuPathDB" id="VectorBase:AALFPA_080849"/>
<feature type="region of interest" description="Disordered" evidence="2">
    <location>
        <begin position="613"/>
        <end position="635"/>
    </location>
</feature>
<reference evidence="3" key="1">
    <citation type="journal article" date="2014" name="PLoS Negl. Trop. Dis.">
        <title>Identification and characterization of seminal fluid proteins in the Asian tiger mosquito, Aedes albopictus.</title>
        <authorList>
            <person name="Boes K.E."/>
            <person name="Ribeiro J.M."/>
            <person name="Wong A."/>
            <person name="Harrington L.C."/>
            <person name="Wolfner M.F."/>
            <person name="Sirot L.K."/>
        </authorList>
    </citation>
    <scope>NUCLEOTIDE SEQUENCE</scope>
    <source>
        <tissue evidence="3">Reproductive organs</tissue>
    </source>
</reference>
<feature type="non-terminal residue" evidence="3">
    <location>
        <position position="664"/>
    </location>
</feature>
<feature type="compositionally biased region" description="Polar residues" evidence="2">
    <location>
        <begin position="613"/>
        <end position="632"/>
    </location>
</feature>
<sequence>TFISNGKNLVACKSSAHEYSEHVNQLDQQINEEYLGTQDFLPVDIEEQLKSLKASITTIFETMEQYTSEFQRAKEIRTNYFVVYDRIKTWIENAELTISNHNIDPSELKTKLVQLVHESQEVRTAYEQLVYYGNEIIKNSKHYNDQKAMQANMDQILFELSKTIQLIEDKNHTVDQILGNWANFMRVYQLVVEWSLKLRPLLDRKLQLNSLQEAQSARHQYANAVSSLTDVSQNLSEMNHEFDKINEVCSTGYLKNKLHEAETMKIDNETVLFERNLYLQETTEEWLQFEHKIKSVKEWIKESYSLLESADLKNKPLRDQLRILEQMLADVSAQKIKVNISLEKLQVHFHSEVIYTENPNIVHDGRIVIEDLEKLNRDVFQTTQNLDRALVQIEDCQSEMQAIRQRIVHEEQQLRNILSPLHQSSDSEKNEQELPKTWRHDVNKIMLHHDINKPLMPTETKHPGENIQSSPMVAKEDIGCNKTGVFTTNAKISNQKSVWGNSELTYAEVLRGLKKGANIQLHRNDKEETYTTTNISSFGSDVLAVGDKEEKNNECVSVKTRGLPQLYEQSSIPKVDDCTVSDKKAAKTKQKFGGNTTAITTKDIMAITTASMPSENQATLPKSQIPTKTAMEQDTERPMISGMSAKQVTSTSLSFADVLKGIES</sequence>
<organism evidence="3">
    <name type="scientific">Aedes albopictus</name>
    <name type="common">Asian tiger mosquito</name>
    <name type="synonym">Stegomyia albopicta</name>
    <dbReference type="NCBI Taxonomy" id="7160"/>
    <lineage>
        <taxon>Eukaryota</taxon>
        <taxon>Metazoa</taxon>
        <taxon>Ecdysozoa</taxon>
        <taxon>Arthropoda</taxon>
        <taxon>Hexapoda</taxon>
        <taxon>Insecta</taxon>
        <taxon>Pterygota</taxon>
        <taxon>Neoptera</taxon>
        <taxon>Endopterygota</taxon>
        <taxon>Diptera</taxon>
        <taxon>Nematocera</taxon>
        <taxon>Culicoidea</taxon>
        <taxon>Culicidae</taxon>
        <taxon>Culicinae</taxon>
        <taxon>Aedini</taxon>
        <taxon>Aedes</taxon>
        <taxon>Stegomyia</taxon>
    </lineage>
</organism>
<dbReference type="AlphaFoldDB" id="A0A023EXI3"/>
<dbReference type="VEuPathDB" id="VectorBase:AALC636_007196"/>
<keyword evidence="1" id="KW-0175">Coiled coil</keyword>
<evidence type="ECO:0000256" key="2">
    <source>
        <dbReference type="SAM" id="MobiDB-lite"/>
    </source>
</evidence>
<dbReference type="EMBL" id="GAPW01000439">
    <property type="protein sequence ID" value="JAC13159.1"/>
    <property type="molecule type" value="mRNA"/>
</dbReference>
<feature type="non-terminal residue" evidence="3">
    <location>
        <position position="1"/>
    </location>
</feature>
<accession>A0A023EXI3</accession>